<feature type="non-terminal residue" evidence="1">
    <location>
        <position position="79"/>
    </location>
</feature>
<evidence type="ECO:0000313" key="2">
    <source>
        <dbReference type="Proteomes" id="UP001163798"/>
    </source>
</evidence>
<evidence type="ECO:0000313" key="1">
    <source>
        <dbReference type="EMBL" id="KAJ3779449.1"/>
    </source>
</evidence>
<gene>
    <name evidence="1" type="ORF">GGU10DRAFT_234825</name>
</gene>
<sequence length="79" mass="8871">PSFKVLTKENYNEWNGNMKASLMSNSLWRLVSGKETKPSASDADKLEKWEIKAEKAAGLIYLAVSPSQQVHIKAHQEDP</sequence>
<proteinExistence type="predicted"/>
<dbReference type="Proteomes" id="UP001163798">
    <property type="component" value="Unassembled WGS sequence"/>
</dbReference>
<feature type="non-terminal residue" evidence="1">
    <location>
        <position position="1"/>
    </location>
</feature>
<evidence type="ECO:0008006" key="3">
    <source>
        <dbReference type="Google" id="ProtNLM"/>
    </source>
</evidence>
<reference evidence="1" key="1">
    <citation type="submission" date="2022-08" db="EMBL/GenBank/DDBJ databases">
        <authorList>
            <consortium name="DOE Joint Genome Institute"/>
            <person name="Min B."/>
            <person name="Riley R."/>
            <person name="Sierra-Patev S."/>
            <person name="Naranjo-Ortiz M."/>
            <person name="Looney B."/>
            <person name="Konkel Z."/>
            <person name="Slot J.C."/>
            <person name="Sakamoto Y."/>
            <person name="Steenwyk J.L."/>
            <person name="Rokas A."/>
            <person name="Carro J."/>
            <person name="Camarero S."/>
            <person name="Ferreira P."/>
            <person name="Molpeceres G."/>
            <person name="Ruiz-Duenas F.J."/>
            <person name="Serrano A."/>
            <person name="Henrissat B."/>
            <person name="Drula E."/>
            <person name="Hughes K.W."/>
            <person name="Mata J.L."/>
            <person name="Ishikawa N.K."/>
            <person name="Vargas-Isla R."/>
            <person name="Ushijima S."/>
            <person name="Smith C.A."/>
            <person name="Ahrendt S."/>
            <person name="Andreopoulos W."/>
            <person name="He G."/>
            <person name="Labutti K."/>
            <person name="Lipzen A."/>
            <person name="Ng V."/>
            <person name="Sandor L."/>
            <person name="Barry K."/>
            <person name="Martinez A.T."/>
            <person name="Xiao Y."/>
            <person name="Gibbons J.G."/>
            <person name="Terashima K."/>
            <person name="Hibbett D.S."/>
            <person name="Grigoriev I.V."/>
        </authorList>
    </citation>
    <scope>NUCLEOTIDE SEQUENCE</scope>
    <source>
        <strain evidence="1">TFB10291</strain>
    </source>
</reference>
<keyword evidence="2" id="KW-1185">Reference proteome</keyword>
<comment type="caution">
    <text evidence="1">The sequence shown here is derived from an EMBL/GenBank/DDBJ whole genome shotgun (WGS) entry which is preliminary data.</text>
</comment>
<name>A0AA38NIQ6_9AGAR</name>
<accession>A0AA38NIQ6</accession>
<protein>
    <recommendedName>
        <fullName evidence="3">Retrotransposon Copia-like N-terminal domain-containing protein</fullName>
    </recommendedName>
</protein>
<organism evidence="1 2">
    <name type="scientific">Lentinula aff. detonsa</name>
    <dbReference type="NCBI Taxonomy" id="2804958"/>
    <lineage>
        <taxon>Eukaryota</taxon>
        <taxon>Fungi</taxon>
        <taxon>Dikarya</taxon>
        <taxon>Basidiomycota</taxon>
        <taxon>Agaricomycotina</taxon>
        <taxon>Agaricomycetes</taxon>
        <taxon>Agaricomycetidae</taxon>
        <taxon>Agaricales</taxon>
        <taxon>Marasmiineae</taxon>
        <taxon>Omphalotaceae</taxon>
        <taxon>Lentinula</taxon>
    </lineage>
</organism>
<dbReference type="AlphaFoldDB" id="A0AA38NIQ6"/>
<dbReference type="EMBL" id="MU794891">
    <property type="protein sequence ID" value="KAJ3779449.1"/>
    <property type="molecule type" value="Genomic_DNA"/>
</dbReference>
<dbReference type="Pfam" id="PF14223">
    <property type="entry name" value="Retrotran_gag_2"/>
    <property type="match status" value="1"/>
</dbReference>